<keyword evidence="1" id="KW-0808">Transferase</keyword>
<dbReference type="SUPFAM" id="SSF53335">
    <property type="entry name" value="S-adenosyl-L-methionine-dependent methyltransferases"/>
    <property type="match status" value="1"/>
</dbReference>
<accession>A0A222FK48</accession>
<gene>
    <name evidence="1" type="ORF">CHH28_10700</name>
</gene>
<name>A0A222FK48_9GAMM</name>
<dbReference type="OrthoDB" id="5885776at2"/>
<dbReference type="EMBL" id="CP022530">
    <property type="protein sequence ID" value="ASP39119.1"/>
    <property type="molecule type" value="Genomic_DNA"/>
</dbReference>
<dbReference type="Proteomes" id="UP000202440">
    <property type="component" value="Chromosome"/>
</dbReference>
<dbReference type="GO" id="GO:0008168">
    <property type="term" value="F:methyltransferase activity"/>
    <property type="evidence" value="ECO:0007669"/>
    <property type="project" value="UniProtKB-KW"/>
</dbReference>
<sequence length="244" mass="27487">MTTDIRLLESEQTIEFDTEYVDSSMFSLIRTTIQRFAMSDQALCLLDVGGGNGKYADRFLASYSDAHCTVLEPETYLAGKNRIDARKTVISDTFQGLTPNGDFNLIQFNWVLHHFVSDSYKKTCQAQKEGLSKAMELLQPGGLVLIFENFYDGFMHSDLPSRLIYQATASTWLKYITKRMGANTAGVGVGFHSESYWTDLLEEVGFVDIESMHCYDFGNLTAVKKLLLAIQQQHVGFIVARKPD</sequence>
<keyword evidence="1" id="KW-0489">Methyltransferase</keyword>
<organism evidence="1 2">
    <name type="scientific">Bacterioplanes sanyensis</name>
    <dbReference type="NCBI Taxonomy" id="1249553"/>
    <lineage>
        <taxon>Bacteria</taxon>
        <taxon>Pseudomonadati</taxon>
        <taxon>Pseudomonadota</taxon>
        <taxon>Gammaproteobacteria</taxon>
        <taxon>Oceanospirillales</taxon>
        <taxon>Oceanospirillaceae</taxon>
        <taxon>Bacterioplanes</taxon>
    </lineage>
</organism>
<dbReference type="KEGG" id="bsan:CHH28_10700"/>
<dbReference type="AlphaFoldDB" id="A0A222FK48"/>
<dbReference type="RefSeq" id="WP_094060301.1">
    <property type="nucleotide sequence ID" value="NZ_CP022530.1"/>
</dbReference>
<evidence type="ECO:0000313" key="2">
    <source>
        <dbReference type="Proteomes" id="UP000202440"/>
    </source>
</evidence>
<proteinExistence type="predicted"/>
<protein>
    <submittedName>
        <fullName evidence="1">Methyltransferase</fullName>
    </submittedName>
</protein>
<dbReference type="Gene3D" id="3.40.50.150">
    <property type="entry name" value="Vaccinia Virus protein VP39"/>
    <property type="match status" value="1"/>
</dbReference>
<evidence type="ECO:0000313" key="1">
    <source>
        <dbReference type="EMBL" id="ASP39119.1"/>
    </source>
</evidence>
<keyword evidence="2" id="KW-1185">Reference proteome</keyword>
<dbReference type="GO" id="GO:0032259">
    <property type="term" value="P:methylation"/>
    <property type="evidence" value="ECO:0007669"/>
    <property type="project" value="UniProtKB-KW"/>
</dbReference>
<dbReference type="Pfam" id="PF13489">
    <property type="entry name" value="Methyltransf_23"/>
    <property type="match status" value="1"/>
</dbReference>
<reference evidence="1 2" key="1">
    <citation type="submission" date="2017-07" db="EMBL/GenBank/DDBJ databases">
        <title>Annotated genome sequence of Bacterioplanes sanyensis isolated from Red Sea.</title>
        <authorList>
            <person name="Rehman Z.U."/>
        </authorList>
    </citation>
    <scope>NUCLEOTIDE SEQUENCE [LARGE SCALE GENOMIC DNA]</scope>
    <source>
        <strain evidence="1 2">NV9</strain>
    </source>
</reference>
<dbReference type="InterPro" id="IPR029063">
    <property type="entry name" value="SAM-dependent_MTases_sf"/>
</dbReference>